<evidence type="ECO:0000256" key="7">
    <source>
        <dbReference type="SAM" id="MobiDB-lite"/>
    </source>
</evidence>
<proteinExistence type="inferred from homology"/>
<evidence type="ECO:0000313" key="9">
    <source>
        <dbReference type="EMBL" id="CAF9924045.1"/>
    </source>
</evidence>
<evidence type="ECO:0000256" key="1">
    <source>
        <dbReference type="ARBA" id="ARBA00004141"/>
    </source>
</evidence>
<sequence>MRGEISKDTDGSGAITKVLFKLPRQTRGHVVAVLGEFFGTMSFIFFAFAGTQTANISSNSNANGNVTTETASKNPAQLLYISLAFGFSLAVNVWVFFRISGGLFNPAVTLGMALIGAVTIVRAALLVVAQMIGAIVGAFLVSALFTGDLNVSTTPFATTSNAQAVLIEMLLTTLLVFTIFMLAAEKHTGNFVAPVGIGLALFIAELVGVFWTGGSLNPARSFAPGCVVGFEHTQWIYWVGPIAGSILAVILFEIIKALEYETASGPGDAEDVEANKKEPARTNGAGH</sequence>
<evidence type="ECO:0000256" key="4">
    <source>
        <dbReference type="ARBA" id="ARBA00022989"/>
    </source>
</evidence>
<comment type="subcellular location">
    <subcellularLocation>
        <location evidence="1">Membrane</location>
        <topology evidence="1">Multi-pass membrane protein</topology>
    </subcellularLocation>
</comment>
<evidence type="ECO:0000256" key="5">
    <source>
        <dbReference type="ARBA" id="ARBA00023136"/>
    </source>
</evidence>
<name>A0A8H3FI20_9LECA</name>
<dbReference type="EMBL" id="CAJPDQ010000020">
    <property type="protein sequence ID" value="CAF9924045.1"/>
    <property type="molecule type" value="Genomic_DNA"/>
</dbReference>
<keyword evidence="10" id="KW-1185">Reference proteome</keyword>
<evidence type="ECO:0008006" key="11">
    <source>
        <dbReference type="Google" id="ProtNLM"/>
    </source>
</evidence>
<dbReference type="PANTHER" id="PTHR19139:SF199">
    <property type="entry name" value="MIP17260P"/>
    <property type="match status" value="1"/>
</dbReference>
<dbReference type="Proteomes" id="UP000664169">
    <property type="component" value="Unassembled WGS sequence"/>
</dbReference>
<gene>
    <name evidence="9" type="ORF">GOMPHAMPRED_003529</name>
</gene>
<dbReference type="InterPro" id="IPR034294">
    <property type="entry name" value="Aquaporin_transptr"/>
</dbReference>
<dbReference type="OrthoDB" id="3222at2759"/>
<dbReference type="InterPro" id="IPR023271">
    <property type="entry name" value="Aquaporin-like"/>
</dbReference>
<evidence type="ECO:0000256" key="8">
    <source>
        <dbReference type="SAM" id="Phobius"/>
    </source>
</evidence>
<accession>A0A8H3FI20</accession>
<dbReference type="PRINTS" id="PR00783">
    <property type="entry name" value="MINTRINSICP"/>
</dbReference>
<evidence type="ECO:0000256" key="3">
    <source>
        <dbReference type="ARBA" id="ARBA00022692"/>
    </source>
</evidence>
<keyword evidence="5 8" id="KW-0472">Membrane</keyword>
<dbReference type="PANTHER" id="PTHR19139">
    <property type="entry name" value="AQUAPORIN TRANSPORTER"/>
    <property type="match status" value="1"/>
</dbReference>
<dbReference type="SUPFAM" id="SSF81338">
    <property type="entry name" value="Aquaporin-like"/>
    <property type="match status" value="1"/>
</dbReference>
<keyword evidence="6" id="KW-0813">Transport</keyword>
<dbReference type="AlphaFoldDB" id="A0A8H3FI20"/>
<keyword evidence="4 8" id="KW-1133">Transmembrane helix</keyword>
<feature type="transmembrane region" description="Helical" evidence="8">
    <location>
        <begin position="109"/>
        <end position="142"/>
    </location>
</feature>
<evidence type="ECO:0000256" key="6">
    <source>
        <dbReference type="RuleBase" id="RU000477"/>
    </source>
</evidence>
<dbReference type="Gene3D" id="1.20.1080.10">
    <property type="entry name" value="Glycerol uptake facilitator protein"/>
    <property type="match status" value="1"/>
</dbReference>
<feature type="transmembrane region" description="Helical" evidence="8">
    <location>
        <begin position="30"/>
        <end position="49"/>
    </location>
</feature>
<reference evidence="9" key="1">
    <citation type="submission" date="2021-03" db="EMBL/GenBank/DDBJ databases">
        <authorList>
            <person name="Tagirdzhanova G."/>
        </authorList>
    </citation>
    <scope>NUCLEOTIDE SEQUENCE</scope>
</reference>
<organism evidence="9 10">
    <name type="scientific">Gomphillus americanus</name>
    <dbReference type="NCBI Taxonomy" id="1940652"/>
    <lineage>
        <taxon>Eukaryota</taxon>
        <taxon>Fungi</taxon>
        <taxon>Dikarya</taxon>
        <taxon>Ascomycota</taxon>
        <taxon>Pezizomycotina</taxon>
        <taxon>Lecanoromycetes</taxon>
        <taxon>OSLEUM clade</taxon>
        <taxon>Ostropomycetidae</taxon>
        <taxon>Ostropales</taxon>
        <taxon>Graphidaceae</taxon>
        <taxon>Gomphilloideae</taxon>
        <taxon>Gomphillus</taxon>
    </lineage>
</organism>
<feature type="transmembrane region" description="Helical" evidence="8">
    <location>
        <begin position="162"/>
        <end position="184"/>
    </location>
</feature>
<protein>
    <recommendedName>
        <fullName evidence="11">Aquaporin-like protein</fullName>
    </recommendedName>
</protein>
<comment type="similarity">
    <text evidence="2 6">Belongs to the MIP/aquaporin (TC 1.A.8) family.</text>
</comment>
<feature type="transmembrane region" description="Helical" evidence="8">
    <location>
        <begin position="235"/>
        <end position="255"/>
    </location>
</feature>
<dbReference type="InterPro" id="IPR000425">
    <property type="entry name" value="MIP"/>
</dbReference>
<dbReference type="GO" id="GO:0005886">
    <property type="term" value="C:plasma membrane"/>
    <property type="evidence" value="ECO:0007669"/>
    <property type="project" value="TreeGrafter"/>
</dbReference>
<dbReference type="GO" id="GO:0015250">
    <property type="term" value="F:water channel activity"/>
    <property type="evidence" value="ECO:0007669"/>
    <property type="project" value="TreeGrafter"/>
</dbReference>
<comment type="caution">
    <text evidence="9">The sequence shown here is derived from an EMBL/GenBank/DDBJ whole genome shotgun (WGS) entry which is preliminary data.</text>
</comment>
<evidence type="ECO:0000313" key="10">
    <source>
        <dbReference type="Proteomes" id="UP000664169"/>
    </source>
</evidence>
<evidence type="ECO:0000256" key="2">
    <source>
        <dbReference type="ARBA" id="ARBA00006175"/>
    </source>
</evidence>
<dbReference type="Pfam" id="PF00230">
    <property type="entry name" value="MIP"/>
    <property type="match status" value="1"/>
</dbReference>
<feature type="region of interest" description="Disordered" evidence="7">
    <location>
        <begin position="264"/>
        <end position="287"/>
    </location>
</feature>
<keyword evidence="3 6" id="KW-0812">Transmembrane</keyword>
<feature type="transmembrane region" description="Helical" evidence="8">
    <location>
        <begin position="191"/>
        <end position="211"/>
    </location>
</feature>